<dbReference type="GO" id="GO:0061061">
    <property type="term" value="P:muscle structure development"/>
    <property type="evidence" value="ECO:0007669"/>
    <property type="project" value="TreeGrafter"/>
</dbReference>
<organism evidence="5 6">
    <name type="scientific">Bos mutus grunniens</name>
    <name type="common">Wild yak</name>
    <name type="synonym">Bos grunniens</name>
    <dbReference type="NCBI Taxonomy" id="30521"/>
    <lineage>
        <taxon>Eukaryota</taxon>
        <taxon>Metazoa</taxon>
        <taxon>Chordata</taxon>
        <taxon>Craniata</taxon>
        <taxon>Vertebrata</taxon>
        <taxon>Euteleostomi</taxon>
        <taxon>Mammalia</taxon>
        <taxon>Eutheria</taxon>
        <taxon>Laurasiatheria</taxon>
        <taxon>Artiodactyla</taxon>
        <taxon>Ruminantia</taxon>
        <taxon>Pecora</taxon>
        <taxon>Bovidae</taxon>
        <taxon>Bovinae</taxon>
        <taxon>Bos</taxon>
    </lineage>
</organism>
<dbReference type="AlphaFoldDB" id="A0A8B9WRS2"/>
<evidence type="ECO:0008006" key="7">
    <source>
        <dbReference type="Google" id="ProtNLM"/>
    </source>
</evidence>
<protein>
    <recommendedName>
        <fullName evidence="7">PDZ domain-containing protein</fullName>
    </recommendedName>
</protein>
<evidence type="ECO:0000256" key="1">
    <source>
        <dbReference type="ARBA" id="ARBA00004245"/>
    </source>
</evidence>
<dbReference type="GO" id="GO:0030036">
    <property type="term" value="P:actin cytoskeleton organization"/>
    <property type="evidence" value="ECO:0007669"/>
    <property type="project" value="TreeGrafter"/>
</dbReference>
<comment type="subcellular location">
    <subcellularLocation>
        <location evidence="1">Cytoplasm</location>
        <location evidence="1">Cytoskeleton</location>
    </subcellularLocation>
</comment>
<evidence type="ECO:0000313" key="6">
    <source>
        <dbReference type="Proteomes" id="UP000694520"/>
    </source>
</evidence>
<reference evidence="5" key="2">
    <citation type="submission" date="2025-08" db="UniProtKB">
        <authorList>
            <consortium name="Ensembl"/>
        </authorList>
    </citation>
    <scope>IDENTIFICATION</scope>
</reference>
<accession>A0A8B9WRS2</accession>
<dbReference type="Proteomes" id="UP000694520">
    <property type="component" value="Chromosome 1"/>
</dbReference>
<dbReference type="Ensembl" id="ENSBGRT00000013542.1">
    <property type="protein sequence ID" value="ENSBGRP00000011738.1"/>
    <property type="gene ID" value="ENSBGRG00000007374.1"/>
</dbReference>
<reference evidence="5" key="1">
    <citation type="submission" date="2019-05" db="EMBL/GenBank/DDBJ databases">
        <authorList>
            <person name="Zhang S."/>
            <person name="Liu J."/>
        </authorList>
    </citation>
    <scope>NUCLEOTIDE SEQUENCE [LARGE SCALE GENOMIC DNA]</scope>
</reference>
<dbReference type="GO" id="GO:0031941">
    <property type="term" value="C:filamentous actin"/>
    <property type="evidence" value="ECO:0007669"/>
    <property type="project" value="TreeGrafter"/>
</dbReference>
<keyword evidence="4" id="KW-0963">Cytoplasm</keyword>
<dbReference type="InterPro" id="IPR050604">
    <property type="entry name" value="PDZ-LIM_domain"/>
</dbReference>
<dbReference type="PANTHER" id="PTHR24214:SF0">
    <property type="entry name" value="PDZ AND LIM DOMAIN PROTEIN 7"/>
    <property type="match status" value="1"/>
</dbReference>
<dbReference type="GO" id="GO:0030018">
    <property type="term" value="C:Z disc"/>
    <property type="evidence" value="ECO:0007669"/>
    <property type="project" value="TreeGrafter"/>
</dbReference>
<dbReference type="InterPro" id="IPR036034">
    <property type="entry name" value="PDZ_sf"/>
</dbReference>
<reference evidence="5" key="3">
    <citation type="submission" date="2025-09" db="UniProtKB">
        <authorList>
            <consortium name="Ensembl"/>
        </authorList>
    </citation>
    <scope>IDENTIFICATION</scope>
</reference>
<dbReference type="GO" id="GO:0001725">
    <property type="term" value="C:stress fiber"/>
    <property type="evidence" value="ECO:0007669"/>
    <property type="project" value="TreeGrafter"/>
</dbReference>
<dbReference type="GO" id="GO:0007507">
    <property type="term" value="P:heart development"/>
    <property type="evidence" value="ECO:0007669"/>
    <property type="project" value="TreeGrafter"/>
</dbReference>
<dbReference type="GO" id="GO:0005912">
    <property type="term" value="C:adherens junction"/>
    <property type="evidence" value="ECO:0007669"/>
    <property type="project" value="TreeGrafter"/>
</dbReference>
<dbReference type="GO" id="GO:0003779">
    <property type="term" value="F:actin binding"/>
    <property type="evidence" value="ECO:0007669"/>
    <property type="project" value="TreeGrafter"/>
</dbReference>
<dbReference type="Gene3D" id="2.30.42.10">
    <property type="match status" value="1"/>
</dbReference>
<evidence type="ECO:0000256" key="4">
    <source>
        <dbReference type="ARBA" id="ARBA00023212"/>
    </source>
</evidence>
<keyword evidence="3" id="KW-0862">Zinc</keyword>
<proteinExistence type="predicted"/>
<evidence type="ECO:0000256" key="3">
    <source>
        <dbReference type="ARBA" id="ARBA00023038"/>
    </source>
</evidence>
<sequence length="216" mass="23174">IDSFKVVLEGPALWGFWPQVGKDFTVPFSISWLTHVDGENASSSMAVGDWVLSIDGENAGGLIHMEAQNKIHACGESLSLGLSRAQSLRGNSRRPWPSPWTPLPLPPLPRQYTLHPVLSSTIHLAFRATPLADSALNQGKTMSWSCRAHATPTSRTGTPGTLPMCSTCNGSLALAGWLPPLPLFLFFHLGHLPLALPASAYLTHPFVAPALSLLLA</sequence>
<keyword evidence="6" id="KW-1185">Reference proteome</keyword>
<keyword evidence="2" id="KW-0677">Repeat</keyword>
<keyword evidence="4" id="KW-0206">Cytoskeleton</keyword>
<dbReference type="GO" id="GO:0051371">
    <property type="term" value="F:muscle alpha-actinin binding"/>
    <property type="evidence" value="ECO:0007669"/>
    <property type="project" value="TreeGrafter"/>
</dbReference>
<dbReference type="PANTHER" id="PTHR24214">
    <property type="entry name" value="PDZ AND LIM DOMAIN PROTEIN ZASP"/>
    <property type="match status" value="1"/>
</dbReference>
<dbReference type="SUPFAM" id="SSF50156">
    <property type="entry name" value="PDZ domain-like"/>
    <property type="match status" value="1"/>
</dbReference>
<dbReference type="GeneTree" id="ENSGT00960000189143"/>
<keyword evidence="3" id="KW-0479">Metal-binding</keyword>
<evidence type="ECO:0000256" key="2">
    <source>
        <dbReference type="ARBA" id="ARBA00022737"/>
    </source>
</evidence>
<keyword evidence="3" id="KW-0440">LIM domain</keyword>
<evidence type="ECO:0000313" key="5">
    <source>
        <dbReference type="Ensembl" id="ENSBGRP00000011738.1"/>
    </source>
</evidence>
<name>A0A8B9WRS2_BOSMU</name>